<proteinExistence type="predicted"/>
<organism evidence="2 3">
    <name type="scientific">Hibiscus sabdariffa</name>
    <name type="common">roselle</name>
    <dbReference type="NCBI Taxonomy" id="183260"/>
    <lineage>
        <taxon>Eukaryota</taxon>
        <taxon>Viridiplantae</taxon>
        <taxon>Streptophyta</taxon>
        <taxon>Embryophyta</taxon>
        <taxon>Tracheophyta</taxon>
        <taxon>Spermatophyta</taxon>
        <taxon>Magnoliopsida</taxon>
        <taxon>eudicotyledons</taxon>
        <taxon>Gunneridae</taxon>
        <taxon>Pentapetalae</taxon>
        <taxon>rosids</taxon>
        <taxon>malvids</taxon>
        <taxon>Malvales</taxon>
        <taxon>Malvaceae</taxon>
        <taxon>Malvoideae</taxon>
        <taxon>Hibiscus</taxon>
    </lineage>
</organism>
<sequence>MIDALMGTEEDIDVAQKGMQEEFIPNEKDDDVELHDDGNNPKKLPFGESLLTRRVYSESGEDVNSSKEEIDEGF</sequence>
<evidence type="ECO:0000313" key="2">
    <source>
        <dbReference type="EMBL" id="KAK9045411.1"/>
    </source>
</evidence>
<name>A0ABR2U7C6_9ROSI</name>
<evidence type="ECO:0000313" key="3">
    <source>
        <dbReference type="Proteomes" id="UP001396334"/>
    </source>
</evidence>
<reference evidence="2 3" key="1">
    <citation type="journal article" date="2024" name="G3 (Bethesda)">
        <title>Genome assembly of Hibiscus sabdariffa L. provides insights into metabolisms of medicinal natural products.</title>
        <authorList>
            <person name="Kim T."/>
        </authorList>
    </citation>
    <scope>NUCLEOTIDE SEQUENCE [LARGE SCALE GENOMIC DNA]</scope>
    <source>
        <strain evidence="2">TK-2024</strain>
        <tissue evidence="2">Old leaves</tissue>
    </source>
</reference>
<accession>A0ABR2U7C6</accession>
<dbReference type="Proteomes" id="UP001396334">
    <property type="component" value="Unassembled WGS sequence"/>
</dbReference>
<evidence type="ECO:0000256" key="1">
    <source>
        <dbReference type="SAM" id="MobiDB-lite"/>
    </source>
</evidence>
<keyword evidence="3" id="KW-1185">Reference proteome</keyword>
<gene>
    <name evidence="2" type="ORF">V6N11_059291</name>
</gene>
<feature type="region of interest" description="Disordered" evidence="1">
    <location>
        <begin position="1"/>
        <end position="46"/>
    </location>
</feature>
<comment type="caution">
    <text evidence="2">The sequence shown here is derived from an EMBL/GenBank/DDBJ whole genome shotgun (WGS) entry which is preliminary data.</text>
</comment>
<dbReference type="EMBL" id="JBBPBN010000002">
    <property type="protein sequence ID" value="KAK9045411.1"/>
    <property type="molecule type" value="Genomic_DNA"/>
</dbReference>
<protein>
    <submittedName>
        <fullName evidence="2">Uncharacterized protein</fullName>
    </submittedName>
</protein>